<organism evidence="2 3">
    <name type="scientific">Prosthecochloris aestuarii (strain DSM 271 / SK 413)</name>
    <dbReference type="NCBI Taxonomy" id="290512"/>
    <lineage>
        <taxon>Bacteria</taxon>
        <taxon>Pseudomonadati</taxon>
        <taxon>Chlorobiota</taxon>
        <taxon>Chlorobiia</taxon>
        <taxon>Chlorobiales</taxon>
        <taxon>Chlorobiaceae</taxon>
        <taxon>Prosthecochloris</taxon>
    </lineage>
</organism>
<reference evidence="2" key="1">
    <citation type="submission" date="2008-06" db="EMBL/GenBank/DDBJ databases">
        <title>Complete sequence of chromosome of Prosthecochloris aestuarii DSM 271.</title>
        <authorList>
            <consortium name="US DOE Joint Genome Institute"/>
            <person name="Lucas S."/>
            <person name="Copeland A."/>
            <person name="Lapidus A."/>
            <person name="Glavina del Rio T."/>
            <person name="Dalin E."/>
            <person name="Tice H."/>
            <person name="Bruce D."/>
            <person name="Goodwin L."/>
            <person name="Pitluck S."/>
            <person name="Schmutz J."/>
            <person name="Larimer F."/>
            <person name="Land M."/>
            <person name="Hauser L."/>
            <person name="Kyrpides N."/>
            <person name="Anderson I."/>
            <person name="Liu Z."/>
            <person name="Li T."/>
            <person name="Zhao F."/>
            <person name="Overmann J."/>
            <person name="Bryant D.A."/>
            <person name="Richardson P."/>
        </authorList>
    </citation>
    <scope>NUCLEOTIDE SEQUENCE [LARGE SCALE GENOMIC DNA]</scope>
    <source>
        <strain evidence="2">DSM 271</strain>
    </source>
</reference>
<protein>
    <recommendedName>
        <fullName evidence="4">Transporter</fullName>
    </recommendedName>
</protein>
<keyword evidence="3" id="KW-1185">Reference proteome</keyword>
<evidence type="ECO:0000313" key="2">
    <source>
        <dbReference type="EMBL" id="ACF45382.1"/>
    </source>
</evidence>
<dbReference type="Proteomes" id="UP000002725">
    <property type="component" value="Chromosome"/>
</dbReference>
<dbReference type="eggNOG" id="COG2067">
    <property type="taxonomic scope" value="Bacteria"/>
</dbReference>
<dbReference type="InterPro" id="IPR025737">
    <property type="entry name" value="FApF"/>
</dbReference>
<dbReference type="Pfam" id="PF13557">
    <property type="entry name" value="Phenol_MetA_deg"/>
    <property type="match status" value="1"/>
</dbReference>
<dbReference type="KEGG" id="paa:Paes_0325"/>
<dbReference type="RefSeq" id="WP_012504919.1">
    <property type="nucleotide sequence ID" value="NC_011059.1"/>
</dbReference>
<evidence type="ECO:0000256" key="1">
    <source>
        <dbReference type="SAM" id="SignalP"/>
    </source>
</evidence>
<dbReference type="HOGENOM" id="CLU_066445_1_0_10"/>
<accession>B4S4D4</accession>
<feature type="signal peptide" evidence="1">
    <location>
        <begin position="1"/>
        <end position="20"/>
    </location>
</feature>
<dbReference type="STRING" id="290512.Paes_0325"/>
<dbReference type="EMBL" id="CP001108">
    <property type="protein sequence ID" value="ACF45382.1"/>
    <property type="molecule type" value="Genomic_DNA"/>
</dbReference>
<evidence type="ECO:0000313" key="3">
    <source>
        <dbReference type="Proteomes" id="UP000002725"/>
    </source>
</evidence>
<evidence type="ECO:0008006" key="4">
    <source>
        <dbReference type="Google" id="ProtNLM"/>
    </source>
</evidence>
<name>B4S4D4_PROA2</name>
<dbReference type="AlphaFoldDB" id="B4S4D4"/>
<keyword evidence="1" id="KW-0732">Signal</keyword>
<feature type="chain" id="PRO_5002822890" description="Transporter" evidence="1">
    <location>
        <begin position="21"/>
        <end position="259"/>
    </location>
</feature>
<sequence>MLKKALLVALPLLYAAPLYASHPLITDDTGTQGTGRFQLELNSEFIDDEDGDLEVTGGEVAAVLSYGLSDNIDLVVGLPWIWYDVKAGGATLVDDNGIGDLSLEVKWRFFEYEDHGLSIALKPEVTFPTGDEDNGPGNGKVSGGSSLIVSKEGILGRLHLNLGYMRNEYGLEEDDLFLHNDIWHASFAGEINLTADITAVGNIGVETNPEKDAEEDPSFFIGGLIYSVTEDFDVDAGVKWGLNDAETDRAFLAGIAARF</sequence>
<gene>
    <name evidence="2" type="ordered locus">Paes_0325</name>
</gene>
<proteinExistence type="predicted"/>
<dbReference type="SUPFAM" id="SSF56935">
    <property type="entry name" value="Porins"/>
    <property type="match status" value="1"/>
</dbReference>